<dbReference type="Proteomes" id="UP001530400">
    <property type="component" value="Unassembled WGS sequence"/>
</dbReference>
<feature type="region of interest" description="Disordered" evidence="5">
    <location>
        <begin position="1"/>
        <end position="33"/>
    </location>
</feature>
<keyword evidence="9" id="KW-1185">Reference proteome</keyword>
<feature type="compositionally biased region" description="Low complexity" evidence="5">
    <location>
        <begin position="1"/>
        <end position="15"/>
    </location>
</feature>
<feature type="transmembrane region" description="Helical" evidence="6">
    <location>
        <begin position="303"/>
        <end position="322"/>
    </location>
</feature>
<dbReference type="InterPro" id="IPR013057">
    <property type="entry name" value="AA_transpt_TM"/>
</dbReference>
<feature type="compositionally biased region" description="Polar residues" evidence="5">
    <location>
        <begin position="21"/>
        <end position="33"/>
    </location>
</feature>
<evidence type="ECO:0000313" key="9">
    <source>
        <dbReference type="Proteomes" id="UP001530400"/>
    </source>
</evidence>
<dbReference type="PANTHER" id="PTHR22950:SF652">
    <property type="entry name" value="TRANSMEMBRANE AMINO ACID TRANSPORTER FAMILY PROTEIN"/>
    <property type="match status" value="1"/>
</dbReference>
<comment type="caution">
    <text evidence="8">The sequence shown here is derived from an EMBL/GenBank/DDBJ whole genome shotgun (WGS) entry which is preliminary data.</text>
</comment>
<feature type="transmembrane region" description="Helical" evidence="6">
    <location>
        <begin position="135"/>
        <end position="160"/>
    </location>
</feature>
<evidence type="ECO:0000313" key="8">
    <source>
        <dbReference type="EMBL" id="KAL3778691.1"/>
    </source>
</evidence>
<feature type="transmembrane region" description="Helical" evidence="6">
    <location>
        <begin position="515"/>
        <end position="536"/>
    </location>
</feature>
<sequence>MAFPSSSNNISPTTPQRNDIDVNTTADESQRQGTISSARFNLLSSMVGGGSLSLPLAFHQTGNMFVAPLLLLATGAIAQQSIIFLIKAGIYSTGGNENGNNLNGGMDRNRTVDSRKGTASYENVALKAFGPSARVFSMALVSACCFFGSIGYCVLLRDMLEPIVDGLVTPPDGTEGGPTFARNAAMLTVVLLITPLCTLRNLTALQNVGAASMVSVFTVACCVAFRSIECQLKPQESGNTENNGDSEQPSHSLRAFPISSKELLDAAPLFISSYVCHFNVLPIHNELRCPTSDRVKRWVRTSIWPATLFYWFIGFTGSLYIKCTPSGRVSGNILLDFDESDPLLFLGRLCLAATITLALPMLVIPARDILVRSIMNSRIGNTFLSRISPATQRPQLHEHSSDIPLDMSMSPMRTDMTTVEFEPMEISQQTEGMEEPLLMLENRSLASVQDIGDPDVVEEMSLSSNLDRNAIFAQNRLPQISRDSKTARTVGVIIVFWSAGLIACSVKSIDVVWDLLGSSFSIMMAFLIPCGAFLKLARMKRFNQLRVDGGMGFRSWMLSRAVAWLMLLFFIPLMFVSTANAVYNNFFSRDG</sequence>
<feature type="region of interest" description="Disordered" evidence="5">
    <location>
        <begin position="390"/>
        <end position="409"/>
    </location>
</feature>
<dbReference type="Pfam" id="PF01490">
    <property type="entry name" value="Aa_trans"/>
    <property type="match status" value="2"/>
</dbReference>
<feature type="transmembrane region" description="Helical" evidence="6">
    <location>
        <begin position="64"/>
        <end position="86"/>
    </location>
</feature>
<dbReference type="EMBL" id="JALLPJ020000974">
    <property type="protein sequence ID" value="KAL3778691.1"/>
    <property type="molecule type" value="Genomic_DNA"/>
</dbReference>
<evidence type="ECO:0000256" key="3">
    <source>
        <dbReference type="ARBA" id="ARBA00022989"/>
    </source>
</evidence>
<evidence type="ECO:0000259" key="7">
    <source>
        <dbReference type="Pfam" id="PF01490"/>
    </source>
</evidence>
<protein>
    <recommendedName>
        <fullName evidence="7">Amino acid transporter transmembrane domain-containing protein</fullName>
    </recommendedName>
</protein>
<keyword evidence="4 6" id="KW-0472">Membrane</keyword>
<dbReference type="AlphaFoldDB" id="A0ABD3NTH3"/>
<reference evidence="8 9" key="1">
    <citation type="submission" date="2024-10" db="EMBL/GenBank/DDBJ databases">
        <title>Updated reference genomes for cyclostephanoid diatoms.</title>
        <authorList>
            <person name="Roberts W.R."/>
            <person name="Alverson A.J."/>
        </authorList>
    </citation>
    <scope>NUCLEOTIDE SEQUENCE [LARGE SCALE GENOMIC DNA]</scope>
    <source>
        <strain evidence="8 9">AJA010-31</strain>
    </source>
</reference>
<proteinExistence type="predicted"/>
<evidence type="ECO:0000256" key="4">
    <source>
        <dbReference type="ARBA" id="ARBA00023136"/>
    </source>
</evidence>
<accession>A0ABD3NTH3</accession>
<feature type="transmembrane region" description="Helical" evidence="6">
    <location>
        <begin position="490"/>
        <end position="509"/>
    </location>
</feature>
<organism evidence="8 9">
    <name type="scientific">Cyclotella atomus</name>
    <dbReference type="NCBI Taxonomy" id="382360"/>
    <lineage>
        <taxon>Eukaryota</taxon>
        <taxon>Sar</taxon>
        <taxon>Stramenopiles</taxon>
        <taxon>Ochrophyta</taxon>
        <taxon>Bacillariophyta</taxon>
        <taxon>Coscinodiscophyceae</taxon>
        <taxon>Thalassiosirophycidae</taxon>
        <taxon>Stephanodiscales</taxon>
        <taxon>Stephanodiscaceae</taxon>
        <taxon>Cyclotella</taxon>
    </lineage>
</organism>
<evidence type="ECO:0000256" key="1">
    <source>
        <dbReference type="ARBA" id="ARBA00004141"/>
    </source>
</evidence>
<name>A0ABD3NTH3_9STRA</name>
<feature type="domain" description="Amino acid transporter transmembrane" evidence="7">
    <location>
        <begin position="112"/>
        <end position="580"/>
    </location>
</feature>
<keyword evidence="2 6" id="KW-0812">Transmembrane</keyword>
<keyword evidence="3 6" id="KW-1133">Transmembrane helix</keyword>
<feature type="domain" description="Amino acid transporter transmembrane" evidence="7">
    <location>
        <begin position="32"/>
        <end position="88"/>
    </location>
</feature>
<evidence type="ECO:0000256" key="6">
    <source>
        <dbReference type="SAM" id="Phobius"/>
    </source>
</evidence>
<gene>
    <name evidence="8" type="ORF">ACHAWO_010722</name>
</gene>
<dbReference type="GO" id="GO:0016020">
    <property type="term" value="C:membrane"/>
    <property type="evidence" value="ECO:0007669"/>
    <property type="project" value="UniProtKB-SubCell"/>
</dbReference>
<evidence type="ECO:0000256" key="2">
    <source>
        <dbReference type="ARBA" id="ARBA00022692"/>
    </source>
</evidence>
<comment type="subcellular location">
    <subcellularLocation>
        <location evidence="1">Membrane</location>
        <topology evidence="1">Multi-pass membrane protein</topology>
    </subcellularLocation>
</comment>
<evidence type="ECO:0000256" key="5">
    <source>
        <dbReference type="SAM" id="MobiDB-lite"/>
    </source>
</evidence>
<dbReference type="PANTHER" id="PTHR22950">
    <property type="entry name" value="AMINO ACID TRANSPORTER"/>
    <property type="match status" value="1"/>
</dbReference>
<feature type="transmembrane region" description="Helical" evidence="6">
    <location>
        <begin position="561"/>
        <end position="583"/>
    </location>
</feature>
<feature type="transmembrane region" description="Helical" evidence="6">
    <location>
        <begin position="342"/>
        <end position="364"/>
    </location>
</feature>